<sequence length="347" mass="38345">MMKKITLQMIAERVGVSKALVSKALSHDPAVKDDTKETIWRTAEEMGYKVKSLRKQPAVRTGNIAVLMPRAYLSDFEYWGKILHGVDQELTNNGFSMLLSGIDIELHPAEGIPHSISEDKVDGALVLGHMPEPYVQILTGKRLPLVMVDSNHLDPAVDHVLANNFLGTYHAVRHLIAAGHRRIAFVGDHETAWSFRERKRGYAEAISDAGDRLPAPSSELLIKGMGVSGNGNYVNPEFADNLRRALMAEEEAVTALMCSNDMIAFEALKVVADLGLRCPEDISVIGFDDLTLAEMLSPRLTTVKVPKESIGKRAVQVLFSRFAEPDRDTEHVLISTELIERASVKKL</sequence>
<dbReference type="InterPro" id="IPR028082">
    <property type="entry name" value="Peripla_BP_I"/>
</dbReference>
<dbReference type="InterPro" id="IPR010982">
    <property type="entry name" value="Lambda_DNA-bd_dom_sf"/>
</dbReference>
<name>A0ABV5KHP2_9BACL</name>
<evidence type="ECO:0000313" key="6">
    <source>
        <dbReference type="EMBL" id="MFB9324744.1"/>
    </source>
</evidence>
<dbReference type="SMART" id="SM00354">
    <property type="entry name" value="HTH_LACI"/>
    <property type="match status" value="1"/>
</dbReference>
<dbReference type="SUPFAM" id="SSF47413">
    <property type="entry name" value="lambda repressor-like DNA-binding domains"/>
    <property type="match status" value="1"/>
</dbReference>
<dbReference type="InterPro" id="IPR000843">
    <property type="entry name" value="HTH_LacI"/>
</dbReference>
<dbReference type="PROSITE" id="PS50932">
    <property type="entry name" value="HTH_LACI_2"/>
    <property type="match status" value="1"/>
</dbReference>
<dbReference type="SUPFAM" id="SSF53822">
    <property type="entry name" value="Periplasmic binding protein-like I"/>
    <property type="match status" value="1"/>
</dbReference>
<keyword evidence="3 6" id="KW-0238">DNA-binding</keyword>
<dbReference type="EMBL" id="JBHMDO010000003">
    <property type="protein sequence ID" value="MFB9324744.1"/>
    <property type="molecule type" value="Genomic_DNA"/>
</dbReference>
<dbReference type="RefSeq" id="WP_377489190.1">
    <property type="nucleotide sequence ID" value="NZ_JBHMDO010000003.1"/>
</dbReference>
<dbReference type="PANTHER" id="PTHR30146:SF148">
    <property type="entry name" value="HTH-TYPE TRANSCRIPTIONAL REPRESSOR PURR-RELATED"/>
    <property type="match status" value="1"/>
</dbReference>
<dbReference type="GO" id="GO:0003677">
    <property type="term" value="F:DNA binding"/>
    <property type="evidence" value="ECO:0007669"/>
    <property type="project" value="UniProtKB-KW"/>
</dbReference>
<keyword evidence="2" id="KW-0805">Transcription regulation</keyword>
<evidence type="ECO:0000256" key="2">
    <source>
        <dbReference type="ARBA" id="ARBA00023015"/>
    </source>
</evidence>
<evidence type="ECO:0000313" key="7">
    <source>
        <dbReference type="Proteomes" id="UP001589747"/>
    </source>
</evidence>
<keyword evidence="4" id="KW-0804">Transcription</keyword>
<gene>
    <name evidence="6" type="ORF">ACFFSY_02165</name>
</gene>
<evidence type="ECO:0000256" key="1">
    <source>
        <dbReference type="ARBA" id="ARBA00022491"/>
    </source>
</evidence>
<reference evidence="6 7" key="1">
    <citation type="submission" date="2024-09" db="EMBL/GenBank/DDBJ databases">
        <authorList>
            <person name="Sun Q."/>
            <person name="Mori K."/>
        </authorList>
    </citation>
    <scope>NUCLEOTIDE SEQUENCE [LARGE SCALE GENOMIC DNA]</scope>
    <source>
        <strain evidence="6 7">TISTR 2452</strain>
    </source>
</reference>
<dbReference type="Gene3D" id="1.10.260.40">
    <property type="entry name" value="lambda repressor-like DNA-binding domains"/>
    <property type="match status" value="1"/>
</dbReference>
<dbReference type="InterPro" id="IPR046335">
    <property type="entry name" value="LacI/GalR-like_sensor"/>
</dbReference>
<organism evidence="6 7">
    <name type="scientific">Paenibacillus aurantiacus</name>
    <dbReference type="NCBI Taxonomy" id="1936118"/>
    <lineage>
        <taxon>Bacteria</taxon>
        <taxon>Bacillati</taxon>
        <taxon>Bacillota</taxon>
        <taxon>Bacilli</taxon>
        <taxon>Bacillales</taxon>
        <taxon>Paenibacillaceae</taxon>
        <taxon>Paenibacillus</taxon>
    </lineage>
</organism>
<dbReference type="PANTHER" id="PTHR30146">
    <property type="entry name" value="LACI-RELATED TRANSCRIPTIONAL REPRESSOR"/>
    <property type="match status" value="1"/>
</dbReference>
<keyword evidence="7" id="KW-1185">Reference proteome</keyword>
<dbReference type="Pfam" id="PF00356">
    <property type="entry name" value="LacI"/>
    <property type="match status" value="1"/>
</dbReference>
<evidence type="ECO:0000256" key="4">
    <source>
        <dbReference type="ARBA" id="ARBA00023163"/>
    </source>
</evidence>
<evidence type="ECO:0000256" key="3">
    <source>
        <dbReference type="ARBA" id="ARBA00023125"/>
    </source>
</evidence>
<evidence type="ECO:0000259" key="5">
    <source>
        <dbReference type="PROSITE" id="PS50932"/>
    </source>
</evidence>
<dbReference type="Pfam" id="PF13377">
    <property type="entry name" value="Peripla_BP_3"/>
    <property type="match status" value="1"/>
</dbReference>
<dbReference type="CDD" id="cd01392">
    <property type="entry name" value="HTH_LacI"/>
    <property type="match status" value="1"/>
</dbReference>
<keyword evidence="1" id="KW-0678">Repressor</keyword>
<accession>A0ABV5KHP2</accession>
<dbReference type="Gene3D" id="3.40.50.2300">
    <property type="match status" value="2"/>
</dbReference>
<protein>
    <submittedName>
        <fullName evidence="6">LacI family DNA-binding transcriptional regulator</fullName>
    </submittedName>
</protein>
<feature type="domain" description="HTH lacI-type" evidence="5">
    <location>
        <begin position="5"/>
        <end position="55"/>
    </location>
</feature>
<comment type="caution">
    <text evidence="6">The sequence shown here is derived from an EMBL/GenBank/DDBJ whole genome shotgun (WGS) entry which is preliminary data.</text>
</comment>
<proteinExistence type="predicted"/>
<dbReference type="Proteomes" id="UP001589747">
    <property type="component" value="Unassembled WGS sequence"/>
</dbReference>